<evidence type="ECO:0000313" key="1">
    <source>
        <dbReference type="EMBL" id="KPJ01842.1"/>
    </source>
</evidence>
<dbReference type="AlphaFoldDB" id="A0A194Q8H9"/>
<keyword evidence="2" id="KW-1185">Reference proteome</keyword>
<dbReference type="Proteomes" id="UP000053268">
    <property type="component" value="Unassembled WGS sequence"/>
</dbReference>
<organism evidence="1 2">
    <name type="scientific">Papilio xuthus</name>
    <name type="common">Asian swallowtail butterfly</name>
    <dbReference type="NCBI Taxonomy" id="66420"/>
    <lineage>
        <taxon>Eukaryota</taxon>
        <taxon>Metazoa</taxon>
        <taxon>Ecdysozoa</taxon>
        <taxon>Arthropoda</taxon>
        <taxon>Hexapoda</taxon>
        <taxon>Insecta</taxon>
        <taxon>Pterygota</taxon>
        <taxon>Neoptera</taxon>
        <taxon>Endopterygota</taxon>
        <taxon>Lepidoptera</taxon>
        <taxon>Glossata</taxon>
        <taxon>Ditrysia</taxon>
        <taxon>Papilionoidea</taxon>
        <taxon>Papilionidae</taxon>
        <taxon>Papilioninae</taxon>
        <taxon>Papilio</taxon>
    </lineage>
</organism>
<name>A0A194Q8H9_PAPXU</name>
<dbReference type="EMBL" id="KQ459302">
    <property type="protein sequence ID" value="KPJ01842.1"/>
    <property type="molecule type" value="Genomic_DNA"/>
</dbReference>
<gene>
    <name evidence="1" type="ORF">RR46_06138</name>
</gene>
<accession>A0A194Q8H9</accession>
<reference evidence="1 2" key="1">
    <citation type="journal article" date="2015" name="Nat. Commun.">
        <title>Outbred genome sequencing and CRISPR/Cas9 gene editing in butterflies.</title>
        <authorList>
            <person name="Li X."/>
            <person name="Fan D."/>
            <person name="Zhang W."/>
            <person name="Liu G."/>
            <person name="Zhang L."/>
            <person name="Zhao L."/>
            <person name="Fang X."/>
            <person name="Chen L."/>
            <person name="Dong Y."/>
            <person name="Chen Y."/>
            <person name="Ding Y."/>
            <person name="Zhao R."/>
            <person name="Feng M."/>
            <person name="Zhu Y."/>
            <person name="Feng Y."/>
            <person name="Jiang X."/>
            <person name="Zhu D."/>
            <person name="Xiang H."/>
            <person name="Feng X."/>
            <person name="Li S."/>
            <person name="Wang J."/>
            <person name="Zhang G."/>
            <person name="Kronforst M.R."/>
            <person name="Wang W."/>
        </authorList>
    </citation>
    <scope>NUCLEOTIDE SEQUENCE [LARGE SCALE GENOMIC DNA]</scope>
    <source>
        <strain evidence="1">Ya'a_city_454_Px</strain>
        <tissue evidence="1">Whole body</tissue>
    </source>
</reference>
<sequence>MGITVYRLLAICSDVGYLRTTERVSKSKQAQYASYARMRLAIYFSERRSVGLRIANSVYTFIDTGVCALRCACARKPSLFVDKRAAPLFAI</sequence>
<proteinExistence type="predicted"/>
<protein>
    <submittedName>
        <fullName evidence="1">Uncharacterized protein</fullName>
    </submittedName>
</protein>
<evidence type="ECO:0000313" key="2">
    <source>
        <dbReference type="Proteomes" id="UP000053268"/>
    </source>
</evidence>